<reference evidence="3" key="1">
    <citation type="submission" date="2016-11" db="UniProtKB">
        <authorList>
            <consortium name="WormBaseParasite"/>
        </authorList>
    </citation>
    <scope>IDENTIFICATION</scope>
</reference>
<keyword evidence="1" id="KW-0732">Signal</keyword>
<dbReference type="WBParaSite" id="Hba_04039">
    <property type="protein sequence ID" value="Hba_04039"/>
    <property type="gene ID" value="Hba_04039"/>
</dbReference>
<name>A0A1I7WGC1_HETBA</name>
<feature type="chain" id="PRO_5009310621" evidence="1">
    <location>
        <begin position="17"/>
        <end position="88"/>
    </location>
</feature>
<organism evidence="2 3">
    <name type="scientific">Heterorhabditis bacteriophora</name>
    <name type="common">Entomopathogenic nematode worm</name>
    <dbReference type="NCBI Taxonomy" id="37862"/>
    <lineage>
        <taxon>Eukaryota</taxon>
        <taxon>Metazoa</taxon>
        <taxon>Ecdysozoa</taxon>
        <taxon>Nematoda</taxon>
        <taxon>Chromadorea</taxon>
        <taxon>Rhabditida</taxon>
        <taxon>Rhabditina</taxon>
        <taxon>Rhabditomorpha</taxon>
        <taxon>Strongyloidea</taxon>
        <taxon>Heterorhabditidae</taxon>
        <taxon>Heterorhabditis</taxon>
    </lineage>
</organism>
<accession>A0A1I7WGC1</accession>
<dbReference type="AlphaFoldDB" id="A0A1I7WGC1"/>
<feature type="signal peptide" evidence="1">
    <location>
        <begin position="1"/>
        <end position="16"/>
    </location>
</feature>
<evidence type="ECO:0000256" key="1">
    <source>
        <dbReference type="SAM" id="SignalP"/>
    </source>
</evidence>
<protein>
    <submittedName>
        <fullName evidence="3">Secreted protein</fullName>
    </submittedName>
</protein>
<proteinExistence type="predicted"/>
<dbReference type="Proteomes" id="UP000095283">
    <property type="component" value="Unplaced"/>
</dbReference>
<keyword evidence="2" id="KW-1185">Reference proteome</keyword>
<evidence type="ECO:0000313" key="2">
    <source>
        <dbReference type="Proteomes" id="UP000095283"/>
    </source>
</evidence>
<evidence type="ECO:0000313" key="3">
    <source>
        <dbReference type="WBParaSite" id="Hba_04039"/>
    </source>
</evidence>
<sequence length="88" mass="10570">MSIRAIFVIIFRSVLAKSKFDHLCKGEYFRCHVNWIPATMACCMDIQVFITSGISPEICIYLNERWTRIFLYKRDHAYYFVVFFEIKN</sequence>